<dbReference type="Gene3D" id="3.30.70.1320">
    <property type="entry name" value="Multidrug efflux transporter AcrB pore domain like"/>
    <property type="match status" value="1"/>
</dbReference>
<gene>
    <name evidence="10" type="ORF">HH214_10395</name>
</gene>
<dbReference type="AlphaFoldDB" id="A0A7L5DZ22"/>
<keyword evidence="6 9" id="KW-0812">Transmembrane</keyword>
<comment type="subcellular location">
    <subcellularLocation>
        <location evidence="1">Cell inner membrane</location>
        <topology evidence="1">Multi-pass membrane protein</topology>
    </subcellularLocation>
</comment>
<keyword evidence="7 9" id="KW-1133">Transmembrane helix</keyword>
<feature type="transmembrane region" description="Helical" evidence="9">
    <location>
        <begin position="929"/>
        <end position="954"/>
    </location>
</feature>
<feature type="transmembrane region" description="Helical" evidence="9">
    <location>
        <begin position="392"/>
        <end position="417"/>
    </location>
</feature>
<proteinExistence type="inferred from homology"/>
<evidence type="ECO:0000256" key="7">
    <source>
        <dbReference type="ARBA" id="ARBA00022989"/>
    </source>
</evidence>
<name>A0A7L5DZ22_9SPHI</name>
<keyword evidence="8 9" id="KW-0472">Membrane</keyword>
<dbReference type="InterPro" id="IPR027463">
    <property type="entry name" value="AcrB_DN_DC_subdom"/>
</dbReference>
<dbReference type="SUPFAM" id="SSF82714">
    <property type="entry name" value="Multidrug efflux transporter AcrB TolC docking domain, DN and DC subdomains"/>
    <property type="match status" value="2"/>
</dbReference>
<keyword evidence="3" id="KW-0813">Transport</keyword>
<evidence type="ECO:0000256" key="4">
    <source>
        <dbReference type="ARBA" id="ARBA00022475"/>
    </source>
</evidence>
<dbReference type="PRINTS" id="PR00702">
    <property type="entry name" value="ACRIFLAVINRP"/>
</dbReference>
<dbReference type="FunFam" id="1.20.1640.10:FF:000001">
    <property type="entry name" value="Efflux pump membrane transporter"/>
    <property type="match status" value="1"/>
</dbReference>
<protein>
    <submittedName>
        <fullName evidence="10">Efflux RND transporter permease subunit</fullName>
    </submittedName>
</protein>
<dbReference type="Gene3D" id="3.30.70.1430">
    <property type="entry name" value="Multidrug efflux transporter AcrB pore domain"/>
    <property type="match status" value="2"/>
</dbReference>
<dbReference type="NCBIfam" id="TIGR00915">
    <property type="entry name" value="2A0602"/>
    <property type="match status" value="1"/>
</dbReference>
<dbReference type="PANTHER" id="PTHR32063">
    <property type="match status" value="1"/>
</dbReference>
<dbReference type="GO" id="GO:0009636">
    <property type="term" value="P:response to toxic substance"/>
    <property type="evidence" value="ECO:0007669"/>
    <property type="project" value="UniProtKB-ARBA"/>
</dbReference>
<feature type="transmembrane region" description="Helical" evidence="9">
    <location>
        <begin position="975"/>
        <end position="994"/>
    </location>
</feature>
<evidence type="ECO:0000313" key="10">
    <source>
        <dbReference type="EMBL" id="QJD96245.1"/>
    </source>
</evidence>
<dbReference type="InterPro" id="IPR001036">
    <property type="entry name" value="Acrflvin-R"/>
</dbReference>
<dbReference type="SUPFAM" id="SSF82693">
    <property type="entry name" value="Multidrug efflux transporter AcrB pore domain, PN1, PN2, PC1 and PC2 subdomains"/>
    <property type="match status" value="4"/>
</dbReference>
<feature type="transmembrane region" description="Helical" evidence="9">
    <location>
        <begin position="874"/>
        <end position="892"/>
    </location>
</feature>
<keyword evidence="11" id="KW-1185">Reference proteome</keyword>
<evidence type="ECO:0000256" key="5">
    <source>
        <dbReference type="ARBA" id="ARBA00022519"/>
    </source>
</evidence>
<dbReference type="RefSeq" id="WP_169607442.1">
    <property type="nucleotide sequence ID" value="NZ_CP051682.1"/>
</dbReference>
<comment type="similarity">
    <text evidence="2">Belongs to the resistance-nodulation-cell division (RND) (TC 2.A.6) family.</text>
</comment>
<evidence type="ECO:0000256" key="1">
    <source>
        <dbReference type="ARBA" id="ARBA00004429"/>
    </source>
</evidence>
<accession>A0A7L5DZ22</accession>
<organism evidence="10 11">
    <name type="scientific">Mucilaginibacter robiniae</name>
    <dbReference type="NCBI Taxonomy" id="2728022"/>
    <lineage>
        <taxon>Bacteria</taxon>
        <taxon>Pseudomonadati</taxon>
        <taxon>Bacteroidota</taxon>
        <taxon>Sphingobacteriia</taxon>
        <taxon>Sphingobacteriales</taxon>
        <taxon>Sphingobacteriaceae</taxon>
        <taxon>Mucilaginibacter</taxon>
    </lineage>
</organism>
<feature type="transmembrane region" description="Helical" evidence="9">
    <location>
        <begin position="342"/>
        <end position="359"/>
    </location>
</feature>
<dbReference type="InterPro" id="IPR004764">
    <property type="entry name" value="MdtF-like"/>
</dbReference>
<dbReference type="Gene3D" id="1.20.1640.10">
    <property type="entry name" value="Multidrug efflux transporter AcrB transmembrane domain"/>
    <property type="match status" value="2"/>
</dbReference>
<evidence type="ECO:0000256" key="2">
    <source>
        <dbReference type="ARBA" id="ARBA00010942"/>
    </source>
</evidence>
<dbReference type="SUPFAM" id="SSF82866">
    <property type="entry name" value="Multidrug efflux transporter AcrB transmembrane domain"/>
    <property type="match status" value="2"/>
</dbReference>
<dbReference type="PANTHER" id="PTHR32063:SF9">
    <property type="entry name" value="SIMILAR TO MULTIDRUG RESISTANCE PROTEIN MEXB"/>
    <property type="match status" value="1"/>
</dbReference>
<dbReference type="GO" id="GO:0005886">
    <property type="term" value="C:plasma membrane"/>
    <property type="evidence" value="ECO:0007669"/>
    <property type="project" value="UniProtKB-SubCell"/>
</dbReference>
<evidence type="ECO:0000256" key="6">
    <source>
        <dbReference type="ARBA" id="ARBA00022692"/>
    </source>
</evidence>
<evidence type="ECO:0000313" key="11">
    <source>
        <dbReference type="Proteomes" id="UP000503278"/>
    </source>
</evidence>
<feature type="transmembrane region" description="Helical" evidence="9">
    <location>
        <begin position="544"/>
        <end position="562"/>
    </location>
</feature>
<sequence>MFQKFIERPVLSTVISILLVIMGVLSLTKLPLQQFPDIAPPAVLVTAVYPGANAETVLRSVAPSLEESINGVENMSYMSSTASNDGSLAITVYFKQGTNPDQAAVNVQNRVTQATSQLPAEVVQQGVTTVKQQNSLIGAVGIYTEDPKKYDQTFIANYAQINIIPEIKRIPGIGSATIFGGVKDYSMRIWLNPTQMAAYQITPAEVMAAIQDKNLEAAPGKLGERSKEVFEYVIKYKGKLTKPEEYENIAIRANPDGSVLHLKDVARVELGAYSYTSMTHLNGKDGVAIGLIQLAGSNANEIQLAVDKVMEKASKDFPVGIKYNQFYRTKTALDESIKQVEHTLIEAFILVFIVVFIFLQDFRSTLIPAIAVPVAILGTFFFMNLFGFSINLLTLFALVLAIGIVVDDAIVVVEAVHAKMELEHLAPKAATTKAMHEITGAIISITLVMAAVFLPVGFMTGSTGIFYRQFAFTMSIAIVISAVNALTLSPALAALFLKSNHGSDEHTTAKKGFKEKFYAGFNTAFGSMTNRYVGGLKFLIKNKWVSMGGLALITAVTIYMVTTTKSGFIPTEDQGFVAISVSTPSGTSLNGTTQVLQLAEDKLRALPAARFVTAISGFNLLTNSSSPSSAVVFVLLKPNEDRGDVKDINAIQNIIRGQLAAVTGGSFFVFSFPTVPGFSNVEAMDVVLQDKTGSKLSKFSDVANNFIGKLMQKKEIAFAFTSFKADYPQLQLEVNDDKANQLGVNVKDILQTMQAYFGSSQASDFNRFGKYYRVVVQADIADRTDPASIDRVFVKNKSGEMVPINTLVTLTRVYGSETASRYNLFNSIEINAIPKPGFSSGDAIRAIQETAKEQLPSGFAYEFSGQTREEISSGGQSAVVFALCLVFVYFLLSAQYESYVLPFAVILSIPTGIFGVFVALGLTGIENNIYVQVALIMLIGLLAKNAILIIEFAVQRRKAGHGLVESALEASKLRLRPIIMTSLAFIFGLFPMSIATGPSAQGNHSISMSAAGGMMSGVLLGLFIIPVLFVIFQSIQERITSLPLAVLNGDGTSGTPNGDAVKQEPYALHNN</sequence>
<feature type="transmembrane region" description="Helical" evidence="9">
    <location>
        <begin position="899"/>
        <end position="923"/>
    </location>
</feature>
<dbReference type="KEGG" id="mrob:HH214_10395"/>
<dbReference type="GO" id="GO:0042910">
    <property type="term" value="F:xenobiotic transmembrane transporter activity"/>
    <property type="evidence" value="ECO:0007669"/>
    <property type="project" value="TreeGrafter"/>
</dbReference>
<feature type="transmembrane region" description="Helical" evidence="9">
    <location>
        <begin position="438"/>
        <end position="458"/>
    </location>
</feature>
<feature type="transmembrane region" description="Helical" evidence="9">
    <location>
        <begin position="366"/>
        <end position="386"/>
    </location>
</feature>
<dbReference type="GO" id="GO:0015562">
    <property type="term" value="F:efflux transmembrane transporter activity"/>
    <property type="evidence" value="ECO:0007669"/>
    <property type="project" value="InterPro"/>
</dbReference>
<dbReference type="FunFam" id="3.30.70.1430:FF:000001">
    <property type="entry name" value="Efflux pump membrane transporter"/>
    <property type="match status" value="1"/>
</dbReference>
<keyword evidence="4" id="KW-1003">Cell membrane</keyword>
<evidence type="ECO:0000256" key="3">
    <source>
        <dbReference type="ARBA" id="ARBA00022448"/>
    </source>
</evidence>
<dbReference type="Gene3D" id="3.30.70.1440">
    <property type="entry name" value="Multidrug efflux transporter AcrB pore domain"/>
    <property type="match status" value="1"/>
</dbReference>
<dbReference type="Proteomes" id="UP000503278">
    <property type="component" value="Chromosome"/>
</dbReference>
<dbReference type="EMBL" id="CP051682">
    <property type="protein sequence ID" value="QJD96245.1"/>
    <property type="molecule type" value="Genomic_DNA"/>
</dbReference>
<evidence type="ECO:0000256" key="9">
    <source>
        <dbReference type="SAM" id="Phobius"/>
    </source>
</evidence>
<reference evidence="10 11" key="1">
    <citation type="submission" date="2020-04" db="EMBL/GenBank/DDBJ databases">
        <title>Genome sequencing of novel species.</title>
        <authorList>
            <person name="Heo J."/>
            <person name="Kim S.-J."/>
            <person name="Kim J.-S."/>
            <person name="Hong S.-B."/>
            <person name="Kwon S.-W."/>
        </authorList>
    </citation>
    <scope>NUCLEOTIDE SEQUENCE [LARGE SCALE GENOMIC DNA]</scope>
    <source>
        <strain evidence="10 11">F39-2</strain>
    </source>
</reference>
<keyword evidence="5" id="KW-0997">Cell inner membrane</keyword>
<evidence type="ECO:0000256" key="8">
    <source>
        <dbReference type="ARBA" id="ARBA00023136"/>
    </source>
</evidence>
<feature type="transmembrane region" description="Helical" evidence="9">
    <location>
        <begin position="470"/>
        <end position="497"/>
    </location>
</feature>
<dbReference type="Pfam" id="PF00873">
    <property type="entry name" value="ACR_tran"/>
    <property type="match status" value="1"/>
</dbReference>
<dbReference type="Gene3D" id="3.30.2090.10">
    <property type="entry name" value="Multidrug efflux transporter AcrB TolC docking domain, DN and DC subdomains"/>
    <property type="match status" value="2"/>
</dbReference>
<feature type="transmembrane region" description="Helical" evidence="9">
    <location>
        <begin position="1006"/>
        <end position="1032"/>
    </location>
</feature>